<dbReference type="PANTHER" id="PTHR10704">
    <property type="entry name" value="CARBOHYDRATE SULFOTRANSFERASE"/>
    <property type="match status" value="1"/>
</dbReference>
<comment type="caution">
    <text evidence="1">The sequence shown here is derived from an EMBL/GenBank/DDBJ whole genome shotgun (WGS) entry which is preliminary data.</text>
</comment>
<dbReference type="PANTHER" id="PTHR10704:SF44">
    <property type="entry name" value="LD35051P-RELATED"/>
    <property type="match status" value="1"/>
</dbReference>
<dbReference type="Gene3D" id="3.40.50.300">
    <property type="entry name" value="P-loop containing nucleotide triphosphate hydrolases"/>
    <property type="match status" value="1"/>
</dbReference>
<sequence length="327" mass="36894">MAVTRLAYILAASHSGSTLLSMLLGSHPQIATIGEMNLSPQAMGDLDRYRCSCGQFIRRCAFWQKVPEAMHRRGVAFDLACAGTDYRSVRSRYAQRLIKPMHRSTALERIRDVGLSLSPAWRAALPEVHRRNATLASTVAELAGAQLVVDSSKVGLRLKYLLRNPELDVKVIRLVRDGRAVALTYMDPAGFADASDPSKRAGGTGGDRGDERLSMRQAAYEWRRCMEEAEHVLQGLDRSRWIEVRYEDYCSDPDATLDRLHRFLDVEPGGQPREFRSVEQHIVGNGMRLDTTSEIRLDERWREILTEPDLQAFDAGAGRLNRRYGYE</sequence>
<gene>
    <name evidence="1" type="ORF">QJ522_02195</name>
</gene>
<dbReference type="Proteomes" id="UP001431776">
    <property type="component" value="Unassembled WGS sequence"/>
</dbReference>
<dbReference type="SUPFAM" id="SSF52540">
    <property type="entry name" value="P-loop containing nucleoside triphosphate hydrolases"/>
    <property type="match status" value="1"/>
</dbReference>
<dbReference type="RefSeq" id="WP_349243252.1">
    <property type="nucleotide sequence ID" value="NZ_JASCXX010000002.1"/>
</dbReference>
<dbReference type="Pfam" id="PF13469">
    <property type="entry name" value="Sulfotransfer_3"/>
    <property type="match status" value="1"/>
</dbReference>
<dbReference type="GO" id="GO:0001517">
    <property type="term" value="F:N-acetylglucosamine 6-O-sulfotransferase activity"/>
    <property type="evidence" value="ECO:0007669"/>
    <property type="project" value="TreeGrafter"/>
</dbReference>
<evidence type="ECO:0000313" key="1">
    <source>
        <dbReference type="EMBL" id="MDI6447840.1"/>
    </source>
</evidence>
<dbReference type="AlphaFoldDB" id="A0AAW6TQM0"/>
<protein>
    <submittedName>
        <fullName evidence="1">Sulfotransferase</fullName>
    </submittedName>
</protein>
<accession>A0AAW6TQM0</accession>
<evidence type="ECO:0000313" key="2">
    <source>
        <dbReference type="Proteomes" id="UP001431776"/>
    </source>
</evidence>
<proteinExistence type="predicted"/>
<dbReference type="GO" id="GO:0006790">
    <property type="term" value="P:sulfur compound metabolic process"/>
    <property type="evidence" value="ECO:0007669"/>
    <property type="project" value="TreeGrafter"/>
</dbReference>
<name>A0AAW6TQM0_9BACT</name>
<dbReference type="EMBL" id="JASCXX010000002">
    <property type="protein sequence ID" value="MDI6447840.1"/>
    <property type="molecule type" value="Genomic_DNA"/>
</dbReference>
<keyword evidence="2" id="KW-1185">Reference proteome</keyword>
<reference evidence="1" key="1">
    <citation type="submission" date="2023-05" db="EMBL/GenBank/DDBJ databases">
        <title>Anaerotaeda fermentans gen. nov., sp. nov., a novel anaerobic planctomycete of the new family within the order Sedimentisphaerales isolated from Taman Peninsula, Russia.</title>
        <authorList>
            <person name="Khomyakova M.A."/>
            <person name="Merkel A.Y."/>
            <person name="Slobodkin A.I."/>
        </authorList>
    </citation>
    <scope>NUCLEOTIDE SEQUENCE</scope>
    <source>
        <strain evidence="1">M17dextr</strain>
    </source>
</reference>
<dbReference type="InterPro" id="IPR051135">
    <property type="entry name" value="Gal/GlcNAc/GalNAc_ST"/>
</dbReference>
<dbReference type="GO" id="GO:0006044">
    <property type="term" value="P:N-acetylglucosamine metabolic process"/>
    <property type="evidence" value="ECO:0007669"/>
    <property type="project" value="TreeGrafter"/>
</dbReference>
<organism evidence="1 2">
    <name type="scientific">Anaerobaca lacustris</name>
    <dbReference type="NCBI Taxonomy" id="3044600"/>
    <lineage>
        <taxon>Bacteria</taxon>
        <taxon>Pseudomonadati</taxon>
        <taxon>Planctomycetota</taxon>
        <taxon>Phycisphaerae</taxon>
        <taxon>Sedimentisphaerales</taxon>
        <taxon>Anaerobacaceae</taxon>
        <taxon>Anaerobaca</taxon>
    </lineage>
</organism>
<dbReference type="InterPro" id="IPR027417">
    <property type="entry name" value="P-loop_NTPase"/>
</dbReference>